<feature type="region of interest" description="Disordered" evidence="1">
    <location>
        <begin position="122"/>
        <end position="152"/>
    </location>
</feature>
<accession>A0A9W7CIP0</accession>
<reference evidence="2" key="1">
    <citation type="submission" date="2022-07" db="EMBL/GenBank/DDBJ databases">
        <title>Genome analysis of Parmales, a sister group of diatoms, reveals the evolutionary specialization of diatoms from phago-mixotrophs to photoautotrophs.</title>
        <authorList>
            <person name="Ban H."/>
            <person name="Sato S."/>
            <person name="Yoshikawa S."/>
            <person name="Kazumasa Y."/>
            <person name="Nakamura Y."/>
            <person name="Ichinomiya M."/>
            <person name="Saitoh K."/>
            <person name="Sato N."/>
            <person name="Blanc-Mathieu R."/>
            <person name="Endo H."/>
            <person name="Kuwata A."/>
            <person name="Ogata H."/>
        </authorList>
    </citation>
    <scope>NUCLEOTIDE SEQUENCE</scope>
</reference>
<sequence>MTLVWVGAVGTESRAARIEASIAAIPDEKILVVGISWDGKRVEEGEEGGEGTLYSRDVIALPLHAVLDSAATLSGTMCAPPSWVTGAPILNFSPPAPYAHEIRNGVLNRLERERVVGEVMKRKREEEEARRKLEGRVDDGPGGKRVKVEGGKVEGGKEFKEGEIKLSEEDMKMLEKMKEEKRLKKEAKKKAKAEKAAKKKKGGEKKVKEEEKKTVVVAAKSKNDDMDMNLSDSD</sequence>
<name>A0A9W7CIP0_9STRA</name>
<evidence type="ECO:0000313" key="3">
    <source>
        <dbReference type="Proteomes" id="UP001165082"/>
    </source>
</evidence>
<organism evidence="2 3">
    <name type="scientific">Triparma retinervis</name>
    <dbReference type="NCBI Taxonomy" id="2557542"/>
    <lineage>
        <taxon>Eukaryota</taxon>
        <taxon>Sar</taxon>
        <taxon>Stramenopiles</taxon>
        <taxon>Ochrophyta</taxon>
        <taxon>Bolidophyceae</taxon>
        <taxon>Parmales</taxon>
        <taxon>Triparmaceae</taxon>
        <taxon>Triparma</taxon>
    </lineage>
</organism>
<evidence type="ECO:0000256" key="1">
    <source>
        <dbReference type="SAM" id="MobiDB-lite"/>
    </source>
</evidence>
<dbReference type="Proteomes" id="UP001165082">
    <property type="component" value="Unassembled WGS sequence"/>
</dbReference>
<feature type="region of interest" description="Disordered" evidence="1">
    <location>
        <begin position="177"/>
        <end position="234"/>
    </location>
</feature>
<feature type="compositionally biased region" description="Basic and acidic residues" evidence="1">
    <location>
        <begin position="204"/>
        <end position="214"/>
    </location>
</feature>
<dbReference type="EMBL" id="BRXZ01000110">
    <property type="protein sequence ID" value="GMI05326.1"/>
    <property type="molecule type" value="Genomic_DNA"/>
</dbReference>
<evidence type="ECO:0000313" key="2">
    <source>
        <dbReference type="EMBL" id="GMI05326.1"/>
    </source>
</evidence>
<gene>
    <name evidence="2" type="ORF">TrRE_jg6393</name>
</gene>
<dbReference type="OrthoDB" id="10592512at2759"/>
<protein>
    <submittedName>
        <fullName evidence="2">Uncharacterized protein</fullName>
    </submittedName>
</protein>
<comment type="caution">
    <text evidence="2">The sequence shown here is derived from an EMBL/GenBank/DDBJ whole genome shotgun (WGS) entry which is preliminary data.</text>
</comment>
<keyword evidence="3" id="KW-1185">Reference proteome</keyword>
<feature type="compositionally biased region" description="Basic residues" evidence="1">
    <location>
        <begin position="184"/>
        <end position="203"/>
    </location>
</feature>
<proteinExistence type="predicted"/>
<dbReference type="AlphaFoldDB" id="A0A9W7CIP0"/>